<dbReference type="InterPro" id="IPR036047">
    <property type="entry name" value="F-box-like_dom_sf"/>
</dbReference>
<proteinExistence type="predicted"/>
<gene>
    <name evidence="3" type="ORF">FA13DRAFT_1726354</name>
</gene>
<dbReference type="PROSITE" id="PS50181">
    <property type="entry name" value="FBOX"/>
    <property type="match status" value="1"/>
</dbReference>
<reference evidence="3 4" key="1">
    <citation type="journal article" date="2019" name="Nat. Ecol. Evol.">
        <title>Megaphylogeny resolves global patterns of mushroom evolution.</title>
        <authorList>
            <person name="Varga T."/>
            <person name="Krizsan K."/>
            <person name="Foldi C."/>
            <person name="Dima B."/>
            <person name="Sanchez-Garcia M."/>
            <person name="Sanchez-Ramirez S."/>
            <person name="Szollosi G.J."/>
            <person name="Szarkandi J.G."/>
            <person name="Papp V."/>
            <person name="Albert L."/>
            <person name="Andreopoulos W."/>
            <person name="Angelini C."/>
            <person name="Antonin V."/>
            <person name="Barry K.W."/>
            <person name="Bougher N.L."/>
            <person name="Buchanan P."/>
            <person name="Buyck B."/>
            <person name="Bense V."/>
            <person name="Catcheside P."/>
            <person name="Chovatia M."/>
            <person name="Cooper J."/>
            <person name="Damon W."/>
            <person name="Desjardin D."/>
            <person name="Finy P."/>
            <person name="Geml J."/>
            <person name="Haridas S."/>
            <person name="Hughes K."/>
            <person name="Justo A."/>
            <person name="Karasinski D."/>
            <person name="Kautmanova I."/>
            <person name="Kiss B."/>
            <person name="Kocsube S."/>
            <person name="Kotiranta H."/>
            <person name="LaButti K.M."/>
            <person name="Lechner B.E."/>
            <person name="Liimatainen K."/>
            <person name="Lipzen A."/>
            <person name="Lukacs Z."/>
            <person name="Mihaltcheva S."/>
            <person name="Morgado L.N."/>
            <person name="Niskanen T."/>
            <person name="Noordeloos M.E."/>
            <person name="Ohm R.A."/>
            <person name="Ortiz-Santana B."/>
            <person name="Ovrebo C."/>
            <person name="Racz N."/>
            <person name="Riley R."/>
            <person name="Savchenko A."/>
            <person name="Shiryaev A."/>
            <person name="Soop K."/>
            <person name="Spirin V."/>
            <person name="Szebenyi C."/>
            <person name="Tomsovsky M."/>
            <person name="Tulloss R.E."/>
            <person name="Uehling J."/>
            <person name="Grigoriev I.V."/>
            <person name="Vagvolgyi C."/>
            <person name="Papp T."/>
            <person name="Martin F.M."/>
            <person name="Miettinen O."/>
            <person name="Hibbett D.S."/>
            <person name="Nagy L.G."/>
        </authorList>
    </citation>
    <scope>NUCLEOTIDE SEQUENCE [LARGE SCALE GENOMIC DNA]</scope>
    <source>
        <strain evidence="3 4">FP101781</strain>
    </source>
</reference>
<keyword evidence="4" id="KW-1185">Reference proteome</keyword>
<dbReference type="Proteomes" id="UP000298030">
    <property type="component" value="Unassembled WGS sequence"/>
</dbReference>
<dbReference type="InterPro" id="IPR001810">
    <property type="entry name" value="F-box_dom"/>
</dbReference>
<name>A0A4Y7TSW4_COPMI</name>
<accession>A0A4Y7TSW4</accession>
<dbReference type="SUPFAM" id="SSF81383">
    <property type="entry name" value="F-box domain"/>
    <property type="match status" value="1"/>
</dbReference>
<dbReference type="AlphaFoldDB" id="A0A4Y7TSW4"/>
<dbReference type="OrthoDB" id="2948607at2759"/>
<feature type="domain" description="F-box" evidence="2">
    <location>
        <begin position="49"/>
        <end position="94"/>
    </location>
</feature>
<feature type="region of interest" description="Disordered" evidence="1">
    <location>
        <begin position="582"/>
        <end position="621"/>
    </location>
</feature>
<feature type="compositionally biased region" description="Acidic residues" evidence="1">
    <location>
        <begin position="602"/>
        <end position="619"/>
    </location>
</feature>
<evidence type="ECO:0000313" key="4">
    <source>
        <dbReference type="Proteomes" id="UP000298030"/>
    </source>
</evidence>
<protein>
    <recommendedName>
        <fullName evidence="2">F-box domain-containing protein</fullName>
    </recommendedName>
</protein>
<evidence type="ECO:0000313" key="3">
    <source>
        <dbReference type="EMBL" id="TEB37273.1"/>
    </source>
</evidence>
<sequence length="706" mass="78254">MAPGSVRSLRSILSGHNSASSTSLASYQPSISRVLDDAALSSSTPWQPVQSLEDLPEELILSILSHMEDKELLLSSGISRYMNRLAVQQLLSHLGIRDPTAVHCKIVLSAQNPDDHADALTALLHSVHIKDIKKLDIRHLSYTSAHSLVHPLRRTLRLLRNLNSVGEMTLNFPSYFGGDVTAVQEKYLKETVSVFEEVLNEIILKSCKRLYLRGSRRLLADAYQPRGQDVGPSQPVPAIPGSRPIFRRFIGAKDYLDRQKEKKIDDTIVQDDLRYSRTTIAGSRIFARCTPVALSRTHLTHINLNTVDFLRPPLSQWLFPMLRGSPIRSMSFDFHSLSTTWPDPQEYDFMLGRLAAVVPNLQSIHINGLKEPALQIFTKFMNKFSNLTSIIIETPKRETTIAAIPHLHPPINNVNSNFNSTPHVFAPTLRQIDGPVQYLTWFFKTACQSGAPEEPTYPGTRNPITLADLVPRFPSLTKVHIDYYCVRGVAFELSVLAEAITSVQEAIKSTTGLMPTRTKKVTIEVHLKFDQEFRGLLPSWSKGETGVARLPLLTSVLRNVLTDLEGPSAVLDRWIEGLVPDGNAAPPESPSIQQAASTDVEPPTEDGDENSEPVDDADPDATSLGVLATVQKVFLALPGSRKDIIRGKFNMRILAAVTIFWGLRNLKLMSAGASATRVGEAAAQLSSAEFELFKARNPRLKKIEVL</sequence>
<dbReference type="EMBL" id="QPFP01000004">
    <property type="protein sequence ID" value="TEB37273.1"/>
    <property type="molecule type" value="Genomic_DNA"/>
</dbReference>
<dbReference type="CDD" id="cd09917">
    <property type="entry name" value="F-box_SF"/>
    <property type="match status" value="1"/>
</dbReference>
<dbReference type="Pfam" id="PF00646">
    <property type="entry name" value="F-box"/>
    <property type="match status" value="1"/>
</dbReference>
<evidence type="ECO:0000256" key="1">
    <source>
        <dbReference type="SAM" id="MobiDB-lite"/>
    </source>
</evidence>
<evidence type="ECO:0000259" key="2">
    <source>
        <dbReference type="PROSITE" id="PS50181"/>
    </source>
</evidence>
<organism evidence="3 4">
    <name type="scientific">Coprinellus micaceus</name>
    <name type="common">Glistening ink-cap mushroom</name>
    <name type="synonym">Coprinus micaceus</name>
    <dbReference type="NCBI Taxonomy" id="71717"/>
    <lineage>
        <taxon>Eukaryota</taxon>
        <taxon>Fungi</taxon>
        <taxon>Dikarya</taxon>
        <taxon>Basidiomycota</taxon>
        <taxon>Agaricomycotina</taxon>
        <taxon>Agaricomycetes</taxon>
        <taxon>Agaricomycetidae</taxon>
        <taxon>Agaricales</taxon>
        <taxon>Agaricineae</taxon>
        <taxon>Psathyrellaceae</taxon>
        <taxon>Coprinellus</taxon>
    </lineage>
</organism>
<comment type="caution">
    <text evidence="3">The sequence shown here is derived from an EMBL/GenBank/DDBJ whole genome shotgun (WGS) entry which is preliminary data.</text>
</comment>